<reference evidence="1 2" key="1">
    <citation type="journal article" date="2019" name="Int. J. Syst. Evol. Microbiol.">
        <title>The Global Catalogue of Microorganisms (GCM) 10K type strain sequencing project: providing services to taxonomists for standard genome sequencing and annotation.</title>
        <authorList>
            <consortium name="The Broad Institute Genomics Platform"/>
            <consortium name="The Broad Institute Genome Sequencing Center for Infectious Disease"/>
            <person name="Wu L."/>
            <person name="Ma J."/>
        </authorList>
    </citation>
    <scope>NUCLEOTIDE SEQUENCE [LARGE SCALE GENOMIC DNA]</scope>
    <source>
        <strain evidence="1 2">DT55</strain>
    </source>
</reference>
<dbReference type="AlphaFoldDB" id="A0ABD5WUW8"/>
<protein>
    <submittedName>
        <fullName evidence="1">Uncharacterized protein</fullName>
    </submittedName>
</protein>
<dbReference type="GeneID" id="79268740"/>
<dbReference type="RefSeq" id="WP_276238172.1">
    <property type="nucleotide sequence ID" value="NZ_CP119989.1"/>
</dbReference>
<name>A0ABD5WUW8_9EURY</name>
<accession>A0ABD5WUW8</accession>
<dbReference type="Proteomes" id="UP001596388">
    <property type="component" value="Unassembled WGS sequence"/>
</dbReference>
<gene>
    <name evidence="1" type="ORF">ACFQKD_08545</name>
</gene>
<evidence type="ECO:0000313" key="2">
    <source>
        <dbReference type="Proteomes" id="UP001596388"/>
    </source>
</evidence>
<sequence length="164" mass="17260">MNRSRTLAVAALVVLSLLAVSPTVAAAQQQEECSIDNAELDVAVAAYNANLDQVPGPVRGQLADERVDVRIDTPDGERRFGAVTDNSGRVSDFSETGVDDPTLRVETSESTICGIVQSDDPAGAALDAYRNDEIRIEGVGAVKSVTFSVAKAAVDVVDFFSGLF</sequence>
<evidence type="ECO:0000313" key="1">
    <source>
        <dbReference type="EMBL" id="MFC7097352.1"/>
    </source>
</evidence>
<dbReference type="EMBL" id="JBHTAG010000003">
    <property type="protein sequence ID" value="MFC7097352.1"/>
    <property type="molecule type" value="Genomic_DNA"/>
</dbReference>
<organism evidence="1 2">
    <name type="scientific">Halobaculum marinum</name>
    <dbReference type="NCBI Taxonomy" id="3031996"/>
    <lineage>
        <taxon>Archaea</taxon>
        <taxon>Methanobacteriati</taxon>
        <taxon>Methanobacteriota</taxon>
        <taxon>Stenosarchaea group</taxon>
        <taxon>Halobacteria</taxon>
        <taxon>Halobacteriales</taxon>
        <taxon>Haloferacaceae</taxon>
        <taxon>Halobaculum</taxon>
    </lineage>
</organism>
<comment type="caution">
    <text evidence="1">The sequence shown here is derived from an EMBL/GenBank/DDBJ whole genome shotgun (WGS) entry which is preliminary data.</text>
</comment>
<keyword evidence="2" id="KW-1185">Reference proteome</keyword>
<proteinExistence type="predicted"/>